<dbReference type="PANTHER" id="PTHR23282">
    <property type="entry name" value="APICAL ENDOSOMAL GLYCOPROTEIN PRECURSOR"/>
    <property type="match status" value="1"/>
</dbReference>
<dbReference type="InterPro" id="IPR000998">
    <property type="entry name" value="MAM_dom"/>
</dbReference>
<accession>A0A820XCT3</accession>
<dbReference type="Proteomes" id="UP000663866">
    <property type="component" value="Unassembled WGS sequence"/>
</dbReference>
<dbReference type="SUPFAM" id="SSF49899">
    <property type="entry name" value="Concanavalin A-like lectins/glucanases"/>
    <property type="match status" value="1"/>
</dbReference>
<protein>
    <recommendedName>
        <fullName evidence="1">MAM domain-containing protein</fullName>
    </recommendedName>
</protein>
<keyword evidence="3" id="KW-1185">Reference proteome</keyword>
<dbReference type="Pfam" id="PF00629">
    <property type="entry name" value="MAM"/>
    <property type="match status" value="1"/>
</dbReference>
<dbReference type="CDD" id="cd06263">
    <property type="entry name" value="MAM"/>
    <property type="match status" value="1"/>
</dbReference>
<dbReference type="SMART" id="SM00137">
    <property type="entry name" value="MAM"/>
    <property type="match status" value="1"/>
</dbReference>
<dbReference type="Gene3D" id="2.60.120.200">
    <property type="match status" value="1"/>
</dbReference>
<evidence type="ECO:0000259" key="1">
    <source>
        <dbReference type="PROSITE" id="PS50060"/>
    </source>
</evidence>
<feature type="non-terminal residue" evidence="2">
    <location>
        <position position="1"/>
    </location>
</feature>
<dbReference type="AlphaFoldDB" id="A0A820XCT3"/>
<dbReference type="PANTHER" id="PTHR23282:SF101">
    <property type="entry name" value="MAM DOMAIN-CONTAINING PROTEIN"/>
    <property type="match status" value="1"/>
</dbReference>
<feature type="domain" description="MAM" evidence="1">
    <location>
        <begin position="1"/>
        <end position="157"/>
    </location>
</feature>
<dbReference type="PROSITE" id="PS50060">
    <property type="entry name" value="MAM_2"/>
    <property type="match status" value="1"/>
</dbReference>
<sequence>TGLCALQNLKADIEWKRTSYNIELFNAPVLDHTTNSRGGFYLWLDRRQTIQGRKAQIESELMAVDIRCISFWYFLDNTVGAQLNVYIRDPKSDTKSLIWSTDQTHGSFWVLQEITVRPNMTVYGTSRFTIVYEAVVGSKIGDLAIDDLTTRSGNCLSTTPPPNMYKCLDGKLIAKSQVSII</sequence>
<evidence type="ECO:0000313" key="3">
    <source>
        <dbReference type="Proteomes" id="UP000663866"/>
    </source>
</evidence>
<dbReference type="InterPro" id="IPR051560">
    <property type="entry name" value="MAM_domain-containing"/>
</dbReference>
<name>A0A820XCT3_9BILA</name>
<gene>
    <name evidence="2" type="ORF">OVN521_LOCUS42237</name>
</gene>
<dbReference type="EMBL" id="CAJOBG010057570">
    <property type="protein sequence ID" value="CAF4529316.1"/>
    <property type="molecule type" value="Genomic_DNA"/>
</dbReference>
<dbReference type="PRINTS" id="PR00020">
    <property type="entry name" value="MAMDOMAIN"/>
</dbReference>
<evidence type="ECO:0000313" key="2">
    <source>
        <dbReference type="EMBL" id="CAF4529316.1"/>
    </source>
</evidence>
<dbReference type="InterPro" id="IPR013320">
    <property type="entry name" value="ConA-like_dom_sf"/>
</dbReference>
<comment type="caution">
    <text evidence="2">The sequence shown here is derived from an EMBL/GenBank/DDBJ whole genome shotgun (WGS) entry which is preliminary data.</text>
</comment>
<proteinExistence type="predicted"/>
<reference evidence="2" key="1">
    <citation type="submission" date="2021-02" db="EMBL/GenBank/DDBJ databases">
        <authorList>
            <person name="Nowell W R."/>
        </authorList>
    </citation>
    <scope>NUCLEOTIDE SEQUENCE</scope>
</reference>
<organism evidence="2 3">
    <name type="scientific">Rotaria magnacalcarata</name>
    <dbReference type="NCBI Taxonomy" id="392030"/>
    <lineage>
        <taxon>Eukaryota</taxon>
        <taxon>Metazoa</taxon>
        <taxon>Spiralia</taxon>
        <taxon>Gnathifera</taxon>
        <taxon>Rotifera</taxon>
        <taxon>Eurotatoria</taxon>
        <taxon>Bdelloidea</taxon>
        <taxon>Philodinida</taxon>
        <taxon>Philodinidae</taxon>
        <taxon>Rotaria</taxon>
    </lineage>
</organism>
<dbReference type="GO" id="GO:0016020">
    <property type="term" value="C:membrane"/>
    <property type="evidence" value="ECO:0007669"/>
    <property type="project" value="InterPro"/>
</dbReference>